<dbReference type="Proteomes" id="UP001239111">
    <property type="component" value="Chromosome 1"/>
</dbReference>
<evidence type="ECO:0000313" key="1">
    <source>
        <dbReference type="EMBL" id="KAJ8683183.1"/>
    </source>
</evidence>
<proteinExistence type="predicted"/>
<organism evidence="1 2">
    <name type="scientific">Eretmocerus hayati</name>
    <dbReference type="NCBI Taxonomy" id="131215"/>
    <lineage>
        <taxon>Eukaryota</taxon>
        <taxon>Metazoa</taxon>
        <taxon>Ecdysozoa</taxon>
        <taxon>Arthropoda</taxon>
        <taxon>Hexapoda</taxon>
        <taxon>Insecta</taxon>
        <taxon>Pterygota</taxon>
        <taxon>Neoptera</taxon>
        <taxon>Endopterygota</taxon>
        <taxon>Hymenoptera</taxon>
        <taxon>Apocrita</taxon>
        <taxon>Proctotrupomorpha</taxon>
        <taxon>Chalcidoidea</taxon>
        <taxon>Aphelinidae</taxon>
        <taxon>Aphelininae</taxon>
        <taxon>Eretmocerus</taxon>
    </lineage>
</organism>
<name>A0ACC2PIA4_9HYME</name>
<gene>
    <name evidence="1" type="ORF">QAD02_018975</name>
</gene>
<accession>A0ACC2PIA4</accession>
<evidence type="ECO:0000313" key="2">
    <source>
        <dbReference type="Proteomes" id="UP001239111"/>
    </source>
</evidence>
<keyword evidence="2" id="KW-1185">Reference proteome</keyword>
<sequence>MEAGTLLCWLATLAFVAHAWPSDPLPRLHIKHLVATKRQPVGWFSVSTHGCVPHKLSTVYIDIVKYARTRGGHVPGYQEPHLLHDSRIKGPREEKEKRIVSVLSTLMLLAGHRREIHSRNNNTARVAAAN</sequence>
<dbReference type="EMBL" id="CM056741">
    <property type="protein sequence ID" value="KAJ8683183.1"/>
    <property type="molecule type" value="Genomic_DNA"/>
</dbReference>
<protein>
    <submittedName>
        <fullName evidence="1">Uncharacterized protein</fullName>
    </submittedName>
</protein>
<comment type="caution">
    <text evidence="1">The sequence shown here is derived from an EMBL/GenBank/DDBJ whole genome shotgun (WGS) entry which is preliminary data.</text>
</comment>
<reference evidence="1" key="1">
    <citation type="submission" date="2023-04" db="EMBL/GenBank/DDBJ databases">
        <title>A chromosome-level genome assembly of the parasitoid wasp Eretmocerus hayati.</title>
        <authorList>
            <person name="Zhong Y."/>
            <person name="Liu S."/>
            <person name="Liu Y."/>
        </authorList>
    </citation>
    <scope>NUCLEOTIDE SEQUENCE</scope>
    <source>
        <strain evidence="1">ZJU_SS_LIU_2023</strain>
    </source>
</reference>